<evidence type="ECO:0000256" key="12">
    <source>
        <dbReference type="PIRSR" id="PIRSR038084-1"/>
    </source>
</evidence>
<evidence type="ECO:0000256" key="11">
    <source>
        <dbReference type="PIRNR" id="PIRNR038084"/>
    </source>
</evidence>
<dbReference type="GO" id="GO:0005634">
    <property type="term" value="C:nucleus"/>
    <property type="evidence" value="ECO:0007669"/>
    <property type="project" value="UniProtKB-SubCell"/>
</dbReference>
<keyword evidence="8 11" id="KW-0539">Nucleus</keyword>
<dbReference type="Gene3D" id="3.40.630.30">
    <property type="match status" value="1"/>
</dbReference>
<sequence length="447" mass="50846">MAEWTLDANAALSLSLVRAEKDLDVLAEEESYEEFSPSFTYPIYGEEEKIYGYRDLLIDLRFASGSLEQYLSVSYAAKLPSSATVDDVEGTLATFIPAGYLTDESAFLARVEADATAFKPHGALIHTYTRPSPSATGKGKSSGPLSPESEDAVVFEVYHATWATPGFKEYHRRMQLFILLYIEAGSYISEEEDQWEFVTLFERRKRRDAPAVETYHFVGYSSLYNFYCFPEKVRMRLSQFVIAPPYQRHGHGSELYNAIYAHVLSRPDIAELTVEDPAEAFEDLRDRNDLKMLLAHTQFMEEGFGSGSIGASHGGGRVVKGKSKARAGGAKGTGKMGPPTEKGWAEKWRKDLKIALRQFQRLTEMLIVLHMDPADARAERAFRLQVKERLYRFNYVRALFSSPVLLLIRHGYQEILVQLEKEERLEKLEETFQSVREDYSRILAMVR</sequence>
<protein>
    <recommendedName>
        <fullName evidence="4 11">Histone acetyltransferase type B catalytic subunit</fullName>
        <ecNumber evidence="3 11">2.3.1.48</ecNumber>
    </recommendedName>
</protein>
<evidence type="ECO:0000256" key="2">
    <source>
        <dbReference type="ARBA" id="ARBA00010543"/>
    </source>
</evidence>
<evidence type="ECO:0000256" key="15">
    <source>
        <dbReference type="SAM" id="MobiDB-lite"/>
    </source>
</evidence>
<dbReference type="Proteomes" id="UP000076532">
    <property type="component" value="Unassembled WGS sequence"/>
</dbReference>
<accession>A0A166VBY3</accession>
<organism evidence="18 19">
    <name type="scientific">Athelia psychrophila</name>
    <dbReference type="NCBI Taxonomy" id="1759441"/>
    <lineage>
        <taxon>Eukaryota</taxon>
        <taxon>Fungi</taxon>
        <taxon>Dikarya</taxon>
        <taxon>Basidiomycota</taxon>
        <taxon>Agaricomycotina</taxon>
        <taxon>Agaricomycetes</taxon>
        <taxon>Agaricomycetidae</taxon>
        <taxon>Atheliales</taxon>
        <taxon>Atheliaceae</taxon>
        <taxon>Athelia</taxon>
    </lineage>
</organism>
<dbReference type="Gene3D" id="1.10.10.390">
    <property type="match status" value="1"/>
</dbReference>
<gene>
    <name evidence="18" type="ORF">FIBSPDRAFT_812122</name>
</gene>
<dbReference type="AlphaFoldDB" id="A0A166VBY3"/>
<dbReference type="GO" id="GO:0000781">
    <property type="term" value="C:chromosome, telomeric region"/>
    <property type="evidence" value="ECO:0007669"/>
    <property type="project" value="GOC"/>
</dbReference>
<dbReference type="STRING" id="436010.A0A166VBY3"/>
<feature type="binding site" evidence="13">
    <location>
        <begin position="240"/>
        <end position="242"/>
    </location>
    <ligand>
        <name>acetyl-CoA</name>
        <dbReference type="ChEBI" id="CHEBI:57288"/>
    </ligand>
</feature>
<feature type="site" description="Interaction with histone H4 N-terminus" evidence="14">
    <location>
        <position position="195"/>
    </location>
</feature>
<dbReference type="InterPro" id="IPR016181">
    <property type="entry name" value="Acyl_CoA_acyltransferase"/>
</dbReference>
<feature type="active site" description="Proton donor/acceptor" evidence="12">
    <location>
        <position position="275"/>
    </location>
</feature>
<feature type="region of interest" description="Interaction with histone H4 N-terminus" evidence="13">
    <location>
        <begin position="224"/>
        <end position="226"/>
    </location>
</feature>
<keyword evidence="6" id="KW-0227">DNA damage</keyword>
<dbReference type="GO" id="GO:0006281">
    <property type="term" value="P:DNA repair"/>
    <property type="evidence" value="ECO:0007669"/>
    <property type="project" value="UniProtKB-KW"/>
</dbReference>
<comment type="catalytic activity">
    <reaction evidence="10 11">
        <text>L-lysyl-[protein] + acetyl-CoA = N(6)-acetyl-L-lysyl-[protein] + CoA + H(+)</text>
        <dbReference type="Rhea" id="RHEA:45948"/>
        <dbReference type="Rhea" id="RHEA-COMP:9752"/>
        <dbReference type="Rhea" id="RHEA-COMP:10731"/>
        <dbReference type="ChEBI" id="CHEBI:15378"/>
        <dbReference type="ChEBI" id="CHEBI:29969"/>
        <dbReference type="ChEBI" id="CHEBI:57287"/>
        <dbReference type="ChEBI" id="CHEBI:57288"/>
        <dbReference type="ChEBI" id="CHEBI:61930"/>
        <dbReference type="EC" id="2.3.1.48"/>
    </reaction>
</comment>
<evidence type="ECO:0000256" key="7">
    <source>
        <dbReference type="ARBA" id="ARBA00023204"/>
    </source>
</evidence>
<dbReference type="SUPFAM" id="SSF55729">
    <property type="entry name" value="Acyl-CoA N-acyltransferases (Nat)"/>
    <property type="match status" value="1"/>
</dbReference>
<evidence type="ECO:0000256" key="3">
    <source>
        <dbReference type="ARBA" id="ARBA00013184"/>
    </source>
</evidence>
<evidence type="ECO:0000256" key="14">
    <source>
        <dbReference type="PIRSR" id="PIRSR038084-3"/>
    </source>
</evidence>
<proteinExistence type="inferred from homology"/>
<name>A0A166VBY3_9AGAM</name>
<comment type="subcellular location">
    <subcellularLocation>
        <location evidence="11">Cytoplasm</location>
    </subcellularLocation>
    <subcellularLocation>
        <location evidence="1 11">Nucleus</location>
    </subcellularLocation>
</comment>
<keyword evidence="11" id="KW-0963">Cytoplasm</keyword>
<keyword evidence="9 11" id="KW-0012">Acyltransferase</keyword>
<dbReference type="GO" id="GO:0031509">
    <property type="term" value="P:subtelomeric heterochromatin formation"/>
    <property type="evidence" value="ECO:0007669"/>
    <property type="project" value="InterPro"/>
</dbReference>
<evidence type="ECO:0000313" key="18">
    <source>
        <dbReference type="EMBL" id="KZP32560.1"/>
    </source>
</evidence>
<dbReference type="InterPro" id="IPR019467">
    <property type="entry name" value="Hat1_N"/>
</dbReference>
<evidence type="ECO:0000256" key="13">
    <source>
        <dbReference type="PIRSR" id="PIRSR038084-2"/>
    </source>
</evidence>
<evidence type="ECO:0000256" key="10">
    <source>
        <dbReference type="ARBA" id="ARBA00048017"/>
    </source>
</evidence>
<dbReference type="EC" id="2.3.1.48" evidence="3 11"/>
<dbReference type="InterPro" id="IPR013523">
    <property type="entry name" value="Hist_AcTrfase_HAT1_C"/>
</dbReference>
<dbReference type="Gene3D" id="3.90.360.10">
    <property type="entry name" value="Histone acetyl transferase 1 (HAT1), N-terminal domain"/>
    <property type="match status" value="1"/>
</dbReference>
<comment type="similarity">
    <text evidence="2 11">Belongs to the HAT1 family.</text>
</comment>
<keyword evidence="7" id="KW-0234">DNA repair</keyword>
<evidence type="ECO:0000256" key="1">
    <source>
        <dbReference type="ARBA" id="ARBA00004123"/>
    </source>
</evidence>
<reference evidence="18 19" key="1">
    <citation type="journal article" date="2016" name="Mol. Biol. Evol.">
        <title>Comparative Genomics of Early-Diverging Mushroom-Forming Fungi Provides Insights into the Origins of Lignocellulose Decay Capabilities.</title>
        <authorList>
            <person name="Nagy L.G."/>
            <person name="Riley R."/>
            <person name="Tritt A."/>
            <person name="Adam C."/>
            <person name="Daum C."/>
            <person name="Floudas D."/>
            <person name="Sun H."/>
            <person name="Yadav J.S."/>
            <person name="Pangilinan J."/>
            <person name="Larsson K.H."/>
            <person name="Matsuura K."/>
            <person name="Barry K."/>
            <person name="Labutti K."/>
            <person name="Kuo R."/>
            <person name="Ohm R.A."/>
            <person name="Bhattacharya S.S."/>
            <person name="Shirouzu T."/>
            <person name="Yoshinaga Y."/>
            <person name="Martin F.M."/>
            <person name="Grigoriev I.V."/>
            <person name="Hibbett D.S."/>
        </authorList>
    </citation>
    <scope>NUCLEOTIDE SEQUENCE [LARGE SCALE GENOMIC DNA]</scope>
    <source>
        <strain evidence="18 19">CBS 109695</strain>
    </source>
</reference>
<comment type="subunit">
    <text evidence="11">Component of the HAT-B complex composed of at least HAT1 and HAT2. The HAT-B complex binds to histone H4 tail.</text>
</comment>
<comment type="function">
    <text evidence="11">Catalytic component of the histone acetylase B (HAT-B) complex. Has intrinsic substrate specificity that modifies lysine in recognition sequence GXGKXG. Involved in DNA double-strand break repair.</text>
</comment>
<evidence type="ECO:0000256" key="8">
    <source>
        <dbReference type="ARBA" id="ARBA00023242"/>
    </source>
</evidence>
<dbReference type="Pfam" id="PF10394">
    <property type="entry name" value="Hat1_N"/>
    <property type="match status" value="1"/>
</dbReference>
<keyword evidence="5 11" id="KW-0808">Transferase</keyword>
<dbReference type="GO" id="GO:0042393">
    <property type="term" value="F:histone binding"/>
    <property type="evidence" value="ECO:0007669"/>
    <property type="project" value="InterPro"/>
</dbReference>
<evidence type="ECO:0000313" key="19">
    <source>
        <dbReference type="Proteomes" id="UP000076532"/>
    </source>
</evidence>
<feature type="binding site" evidence="13">
    <location>
        <begin position="247"/>
        <end position="253"/>
    </location>
    <ligand>
        <name>acetyl-CoA</name>
        <dbReference type="ChEBI" id="CHEBI:57288"/>
    </ligand>
</feature>
<feature type="region of interest" description="Interaction with histone H4 N-terminus" evidence="13">
    <location>
        <begin position="46"/>
        <end position="48"/>
    </location>
</feature>
<dbReference type="InterPro" id="IPR037113">
    <property type="entry name" value="Hat1_N_sf"/>
</dbReference>
<evidence type="ECO:0000256" key="6">
    <source>
        <dbReference type="ARBA" id="ARBA00022763"/>
    </source>
</evidence>
<dbReference type="InterPro" id="IPR000182">
    <property type="entry name" value="GNAT_dom"/>
</dbReference>
<dbReference type="Pfam" id="PF00583">
    <property type="entry name" value="Acetyltransf_1"/>
    <property type="match status" value="1"/>
</dbReference>
<feature type="domain" description="N-acetyltransferase" evidence="16">
    <location>
        <begin position="190"/>
        <end position="275"/>
    </location>
</feature>
<dbReference type="PIRSF" id="PIRSF038084">
    <property type="entry name" value="HAT-B_cat"/>
    <property type="match status" value="1"/>
</dbReference>
<dbReference type="OrthoDB" id="10253098at2759"/>
<dbReference type="GO" id="GO:0005737">
    <property type="term" value="C:cytoplasm"/>
    <property type="evidence" value="ECO:0007669"/>
    <property type="project" value="UniProtKB-SubCell"/>
</dbReference>
<feature type="domain" description="Histone acetyl transferase HAT1 N-terminal" evidence="17">
    <location>
        <begin position="4"/>
        <end position="183"/>
    </location>
</feature>
<dbReference type="EMBL" id="KV417485">
    <property type="protein sequence ID" value="KZP32560.1"/>
    <property type="molecule type" value="Genomic_DNA"/>
</dbReference>
<dbReference type="Pfam" id="PF21184">
    <property type="entry name" value="HAT1_C_fung"/>
    <property type="match status" value="1"/>
</dbReference>
<keyword evidence="19" id="KW-1185">Reference proteome</keyword>
<evidence type="ECO:0000256" key="9">
    <source>
        <dbReference type="ARBA" id="ARBA00023315"/>
    </source>
</evidence>
<dbReference type="PANTHER" id="PTHR12046">
    <property type="entry name" value="HISTONE ACETYLTRANSFERASE TYPE B CATALYTIC SUBUNIT"/>
    <property type="match status" value="1"/>
</dbReference>
<dbReference type="GO" id="GO:0004402">
    <property type="term" value="F:histone acetyltransferase activity"/>
    <property type="evidence" value="ECO:0007669"/>
    <property type="project" value="UniProtKB-UniRule"/>
</dbReference>
<dbReference type="InterPro" id="IPR017380">
    <property type="entry name" value="Hist_AcTrfase_B-typ_cat-su"/>
</dbReference>
<feature type="region of interest" description="Disordered" evidence="15">
    <location>
        <begin position="314"/>
        <end position="343"/>
    </location>
</feature>
<feature type="binding site" evidence="13">
    <location>
        <position position="287"/>
    </location>
    <ligand>
        <name>acetyl-CoA</name>
        <dbReference type="ChEBI" id="CHEBI:57288"/>
    </ligand>
</feature>
<evidence type="ECO:0000259" key="16">
    <source>
        <dbReference type="Pfam" id="PF00583"/>
    </source>
</evidence>
<evidence type="ECO:0000256" key="4">
    <source>
        <dbReference type="ARBA" id="ARBA00021268"/>
    </source>
</evidence>
<evidence type="ECO:0000259" key="17">
    <source>
        <dbReference type="Pfam" id="PF10394"/>
    </source>
</evidence>
<evidence type="ECO:0000256" key="5">
    <source>
        <dbReference type="ARBA" id="ARBA00022679"/>
    </source>
</evidence>